<dbReference type="Gene3D" id="1.10.510.10">
    <property type="entry name" value="Transferase(Phosphotransferase) domain 1"/>
    <property type="match status" value="1"/>
</dbReference>
<dbReference type="PROSITE" id="PS50011">
    <property type="entry name" value="PROTEIN_KINASE_DOM"/>
    <property type="match status" value="1"/>
</dbReference>
<feature type="non-terminal residue" evidence="3">
    <location>
        <position position="1"/>
    </location>
</feature>
<name>A0A5J9T532_9POAL</name>
<evidence type="ECO:0000256" key="1">
    <source>
        <dbReference type="SAM" id="Phobius"/>
    </source>
</evidence>
<dbReference type="InterPro" id="IPR011009">
    <property type="entry name" value="Kinase-like_dom_sf"/>
</dbReference>
<dbReference type="GO" id="GO:0005524">
    <property type="term" value="F:ATP binding"/>
    <property type="evidence" value="ECO:0007669"/>
    <property type="project" value="InterPro"/>
</dbReference>
<dbReference type="InterPro" id="IPR052451">
    <property type="entry name" value="Ser/Thr_kinase-like"/>
</dbReference>
<evidence type="ECO:0000313" key="4">
    <source>
        <dbReference type="Proteomes" id="UP000324897"/>
    </source>
</evidence>
<dbReference type="AlphaFoldDB" id="A0A5J9T532"/>
<dbReference type="EMBL" id="RWGY01000051">
    <property type="protein sequence ID" value="TVU06347.1"/>
    <property type="molecule type" value="Genomic_DNA"/>
</dbReference>
<accession>A0A5J9T532</accession>
<keyword evidence="4" id="KW-1185">Reference proteome</keyword>
<comment type="caution">
    <text evidence="3">The sequence shown here is derived from an EMBL/GenBank/DDBJ whole genome shotgun (WGS) entry which is preliminary data.</text>
</comment>
<proteinExistence type="predicted"/>
<feature type="domain" description="Protein kinase" evidence="2">
    <location>
        <begin position="80"/>
        <end position="323"/>
    </location>
</feature>
<dbReference type="Pfam" id="PF00069">
    <property type="entry name" value="Pkinase"/>
    <property type="match status" value="1"/>
</dbReference>
<dbReference type="OrthoDB" id="4062651at2759"/>
<dbReference type="SUPFAM" id="SSF56112">
    <property type="entry name" value="Protein kinase-like (PK-like)"/>
    <property type="match status" value="1"/>
</dbReference>
<gene>
    <name evidence="3" type="ORF">EJB05_49556</name>
</gene>
<keyword evidence="1" id="KW-0472">Membrane</keyword>
<reference evidence="3 4" key="1">
    <citation type="journal article" date="2019" name="Sci. Rep.">
        <title>A high-quality genome of Eragrostis curvula grass provides insights into Poaceae evolution and supports new strategies to enhance forage quality.</title>
        <authorList>
            <person name="Carballo J."/>
            <person name="Santos B.A.C.M."/>
            <person name="Zappacosta D."/>
            <person name="Garbus I."/>
            <person name="Selva J.P."/>
            <person name="Gallo C.A."/>
            <person name="Diaz A."/>
            <person name="Albertini E."/>
            <person name="Caccamo M."/>
            <person name="Echenique V."/>
        </authorList>
    </citation>
    <scope>NUCLEOTIDE SEQUENCE [LARGE SCALE GENOMIC DNA]</scope>
    <source>
        <strain evidence="4">cv. Victoria</strain>
        <tissue evidence="3">Leaf</tissue>
    </source>
</reference>
<evidence type="ECO:0000259" key="2">
    <source>
        <dbReference type="PROSITE" id="PS50011"/>
    </source>
</evidence>
<dbReference type="PANTHER" id="PTHR48008">
    <property type="entry name" value="LEUCINE-RICH REPEAT RECEPTOR-LIKE PROTEIN KINASE IMK3-RELATED"/>
    <property type="match status" value="1"/>
</dbReference>
<dbReference type="Proteomes" id="UP000324897">
    <property type="component" value="Unassembled WGS sequence"/>
</dbReference>
<dbReference type="InterPro" id="IPR000719">
    <property type="entry name" value="Prot_kinase_dom"/>
</dbReference>
<protein>
    <recommendedName>
        <fullName evidence="2">Protein kinase domain-containing protein</fullName>
    </recommendedName>
</protein>
<dbReference type="PANTHER" id="PTHR48008:SF13">
    <property type="entry name" value="PROTEIN KINASE SUPERFAMILY PROTEIN"/>
    <property type="match status" value="1"/>
</dbReference>
<feature type="transmembrane region" description="Helical" evidence="1">
    <location>
        <begin position="9"/>
        <end position="31"/>
    </location>
</feature>
<evidence type="ECO:0000313" key="3">
    <source>
        <dbReference type="EMBL" id="TVU06347.1"/>
    </source>
</evidence>
<dbReference type="GO" id="GO:0004672">
    <property type="term" value="F:protein kinase activity"/>
    <property type="evidence" value="ECO:0007669"/>
    <property type="project" value="InterPro"/>
</dbReference>
<keyword evidence="1" id="KW-0812">Transmembrane</keyword>
<sequence>MALPKMPKIFIVVFFPVVAVASVLFFCFQIFSLVARNRRGGGLPSHRRAGGYVRVREAGGEEALVRFPGGEALTVTAILQAPREVVAKSAHSTLFRAELSAGEAIALLRIVAPACAVGAMEAVAAARVLGAVRHANLVPIRAFYVSPRGEKLLVHPFHAARSLRRFLQGLCSSTWKIICKLSIGIAKGLYHLHTASQIPIIHGNLKTNNIMLDADFQPRISDFGHYLLLNPAAAKEMLETSAVQGYKAPELIKMRDVTRESDVYSLGVIMLKMLAQKVVQNSEKEENLKAYNELATACCNPSPSSRPDTKEILKRLEDIQDNS</sequence>
<keyword evidence="1" id="KW-1133">Transmembrane helix</keyword>
<organism evidence="3 4">
    <name type="scientific">Eragrostis curvula</name>
    <name type="common">weeping love grass</name>
    <dbReference type="NCBI Taxonomy" id="38414"/>
    <lineage>
        <taxon>Eukaryota</taxon>
        <taxon>Viridiplantae</taxon>
        <taxon>Streptophyta</taxon>
        <taxon>Embryophyta</taxon>
        <taxon>Tracheophyta</taxon>
        <taxon>Spermatophyta</taxon>
        <taxon>Magnoliopsida</taxon>
        <taxon>Liliopsida</taxon>
        <taxon>Poales</taxon>
        <taxon>Poaceae</taxon>
        <taxon>PACMAD clade</taxon>
        <taxon>Chloridoideae</taxon>
        <taxon>Eragrostideae</taxon>
        <taxon>Eragrostidinae</taxon>
        <taxon>Eragrostis</taxon>
    </lineage>
</organism>
<dbReference type="Gramene" id="TVU06347">
    <property type="protein sequence ID" value="TVU06347"/>
    <property type="gene ID" value="EJB05_49556"/>
</dbReference>